<evidence type="ECO:0000313" key="1">
    <source>
        <dbReference type="EMBL" id="MPM64730.1"/>
    </source>
</evidence>
<sequence length="82" mass="9806">MKVHEDTLKYMEDNHDEMISKVAKEVGLSEEETEELYKWYDFNPKIDDAEIQALKDTQKFLIDNKMQEKEVKVEDLILQVNK</sequence>
<accession>A0A645BGZ1</accession>
<dbReference type="Gene3D" id="3.40.190.10">
    <property type="entry name" value="Periplasmic binding protein-like II"/>
    <property type="match status" value="1"/>
</dbReference>
<proteinExistence type="predicted"/>
<dbReference type="AlphaFoldDB" id="A0A645BGZ1"/>
<name>A0A645BGZ1_9ZZZZ</name>
<comment type="caution">
    <text evidence="1">The sequence shown here is derived from an EMBL/GenBank/DDBJ whole genome shotgun (WGS) entry which is preliminary data.</text>
</comment>
<dbReference type="EMBL" id="VSSQ01020115">
    <property type="protein sequence ID" value="MPM64730.1"/>
    <property type="molecule type" value="Genomic_DNA"/>
</dbReference>
<protein>
    <submittedName>
        <fullName evidence="1">Uncharacterized protein</fullName>
    </submittedName>
</protein>
<gene>
    <name evidence="1" type="ORF">SDC9_111619</name>
</gene>
<reference evidence="1" key="1">
    <citation type="submission" date="2019-08" db="EMBL/GenBank/DDBJ databases">
        <authorList>
            <person name="Kucharzyk K."/>
            <person name="Murdoch R.W."/>
            <person name="Higgins S."/>
            <person name="Loffler F."/>
        </authorList>
    </citation>
    <scope>NUCLEOTIDE SEQUENCE</scope>
</reference>
<dbReference type="SUPFAM" id="SSF53850">
    <property type="entry name" value="Periplasmic binding protein-like II"/>
    <property type="match status" value="1"/>
</dbReference>
<organism evidence="1">
    <name type="scientific">bioreactor metagenome</name>
    <dbReference type="NCBI Taxonomy" id="1076179"/>
    <lineage>
        <taxon>unclassified sequences</taxon>
        <taxon>metagenomes</taxon>
        <taxon>ecological metagenomes</taxon>
    </lineage>
</organism>